<accession>A0A317WBJ1</accession>
<sequence>MTLWYSLSLSLLYFPFYHCLARCSRTFAPPFGTDFPDYTRPVTHSPETGGTLFARDKSGYHDSRGLANATPINAILSSDGRMVTSRLFPPLDPGKFSWVMTDVVQLSSPDNGAATGYFVVILLVLHHNSVDREMIVSLIGGALSIRLSETGGLRHNLCVEPRHVLKSWWAYLRVSLPS</sequence>
<reference evidence="2" key="1">
    <citation type="submission" date="2016-12" db="EMBL/GenBank/DDBJ databases">
        <title>The genomes of Aspergillus section Nigri reveals drivers in fungal speciation.</title>
        <authorList>
            <consortium name="DOE Joint Genome Institute"/>
            <person name="Vesth T.C."/>
            <person name="Nybo J."/>
            <person name="Theobald S."/>
            <person name="Brandl J."/>
            <person name="Frisvad J.C."/>
            <person name="Nielsen K.F."/>
            <person name="Lyhne E.K."/>
            <person name="Kogle M.E."/>
            <person name="Kuo A."/>
            <person name="Riley R."/>
            <person name="Clum A."/>
            <person name="Nolan M."/>
            <person name="Lipzen A."/>
            <person name="Salamov A."/>
            <person name="Henrissat B."/>
            <person name="Wiebenga A."/>
            <person name="De vries R.P."/>
            <person name="Grigoriev I.V."/>
            <person name="Mortensen U.H."/>
            <person name="Andersen M.R."/>
            <person name="Baker S.E."/>
        </authorList>
    </citation>
    <scope>NUCLEOTIDE SEQUENCE</scope>
    <source>
        <strain evidence="2">CBS 122712</strain>
    </source>
</reference>
<evidence type="ECO:0000313" key="2">
    <source>
        <dbReference type="EMBL" id="PWY81490.1"/>
    </source>
</evidence>
<comment type="caution">
    <text evidence="2">The sequence shown here is derived from an EMBL/GenBank/DDBJ whole genome shotgun (WGS) entry which is preliminary data.</text>
</comment>
<organism evidence="2 3">
    <name type="scientific">Aspergillus eucalypticola (strain CBS 122712 / IBT 29274)</name>
    <dbReference type="NCBI Taxonomy" id="1448314"/>
    <lineage>
        <taxon>Eukaryota</taxon>
        <taxon>Fungi</taxon>
        <taxon>Dikarya</taxon>
        <taxon>Ascomycota</taxon>
        <taxon>Pezizomycotina</taxon>
        <taxon>Eurotiomycetes</taxon>
        <taxon>Eurotiomycetidae</taxon>
        <taxon>Eurotiales</taxon>
        <taxon>Aspergillaceae</taxon>
        <taxon>Aspergillus</taxon>
        <taxon>Aspergillus subgen. Circumdati</taxon>
    </lineage>
</organism>
<keyword evidence="3" id="KW-1185">Reference proteome</keyword>
<feature type="signal peptide" evidence="1">
    <location>
        <begin position="1"/>
        <end position="21"/>
    </location>
</feature>
<dbReference type="RefSeq" id="XP_025391913.1">
    <property type="nucleotide sequence ID" value="XM_025532644.1"/>
</dbReference>
<name>A0A317WBJ1_ASPEC</name>
<feature type="chain" id="PRO_5016360516" evidence="1">
    <location>
        <begin position="22"/>
        <end position="178"/>
    </location>
</feature>
<evidence type="ECO:0000256" key="1">
    <source>
        <dbReference type="SAM" id="SignalP"/>
    </source>
</evidence>
<dbReference type="Proteomes" id="UP000246171">
    <property type="component" value="Unassembled WGS sequence"/>
</dbReference>
<dbReference type="AlphaFoldDB" id="A0A317WBJ1"/>
<gene>
    <name evidence="2" type="ORF">BO83DRAFT_385867</name>
</gene>
<dbReference type="VEuPathDB" id="FungiDB:BO83DRAFT_385867"/>
<dbReference type="GeneID" id="37054606"/>
<keyword evidence="1" id="KW-0732">Signal</keyword>
<protein>
    <submittedName>
        <fullName evidence="2">Uncharacterized protein</fullName>
    </submittedName>
</protein>
<evidence type="ECO:0000313" key="3">
    <source>
        <dbReference type="Proteomes" id="UP000246171"/>
    </source>
</evidence>
<dbReference type="EMBL" id="MSFU01000004">
    <property type="protein sequence ID" value="PWY81490.1"/>
    <property type="molecule type" value="Genomic_DNA"/>
</dbReference>
<proteinExistence type="predicted"/>